<reference evidence="1" key="1">
    <citation type="submission" date="2016-10" db="EMBL/GenBank/DDBJ databases">
        <title>Sequence of Gallionella enrichment culture.</title>
        <authorList>
            <person name="Poehlein A."/>
            <person name="Muehling M."/>
            <person name="Daniel R."/>
        </authorList>
    </citation>
    <scope>NUCLEOTIDE SEQUENCE</scope>
</reference>
<comment type="caution">
    <text evidence="1">The sequence shown here is derived from an EMBL/GenBank/DDBJ whole genome shotgun (WGS) entry which is preliminary data.</text>
</comment>
<proteinExistence type="predicted"/>
<protein>
    <submittedName>
        <fullName evidence="1">Uncharacterized protein</fullName>
    </submittedName>
</protein>
<name>A0A1J5NXS1_9ZZZZ</name>
<sequence length="84" mass="9477">MAYVGIAIVDALGDHFRGQVRAFGDAQTDDMILILDQCADFVLGKVGAARKIAFNYHPLFMYHEWAVIQRQCLAQGQIQTFCKR</sequence>
<accession>A0A1J5NXS1</accession>
<organism evidence="1">
    <name type="scientific">mine drainage metagenome</name>
    <dbReference type="NCBI Taxonomy" id="410659"/>
    <lineage>
        <taxon>unclassified sequences</taxon>
        <taxon>metagenomes</taxon>
        <taxon>ecological metagenomes</taxon>
    </lineage>
</organism>
<dbReference type="AlphaFoldDB" id="A0A1J5NXS1"/>
<evidence type="ECO:0000313" key="1">
    <source>
        <dbReference type="EMBL" id="OIQ63582.1"/>
    </source>
</evidence>
<gene>
    <name evidence="1" type="ORF">GALL_548760</name>
</gene>
<dbReference type="EMBL" id="MLJW01008879">
    <property type="protein sequence ID" value="OIQ63582.1"/>
    <property type="molecule type" value="Genomic_DNA"/>
</dbReference>